<feature type="compositionally biased region" description="Basic and acidic residues" evidence="1">
    <location>
        <begin position="39"/>
        <end position="51"/>
    </location>
</feature>
<evidence type="ECO:0000313" key="2">
    <source>
        <dbReference type="EMBL" id="KAJ1085116.1"/>
    </source>
</evidence>
<feature type="region of interest" description="Disordered" evidence="1">
    <location>
        <begin position="39"/>
        <end position="122"/>
    </location>
</feature>
<organism evidence="2 3">
    <name type="scientific">Pleurodeles waltl</name>
    <name type="common">Iberian ribbed newt</name>
    <dbReference type="NCBI Taxonomy" id="8319"/>
    <lineage>
        <taxon>Eukaryota</taxon>
        <taxon>Metazoa</taxon>
        <taxon>Chordata</taxon>
        <taxon>Craniata</taxon>
        <taxon>Vertebrata</taxon>
        <taxon>Euteleostomi</taxon>
        <taxon>Amphibia</taxon>
        <taxon>Batrachia</taxon>
        <taxon>Caudata</taxon>
        <taxon>Salamandroidea</taxon>
        <taxon>Salamandridae</taxon>
        <taxon>Pleurodelinae</taxon>
        <taxon>Pleurodeles</taxon>
    </lineage>
</organism>
<feature type="compositionally biased region" description="Basic and acidic residues" evidence="1">
    <location>
        <begin position="110"/>
        <end position="122"/>
    </location>
</feature>
<comment type="caution">
    <text evidence="2">The sequence shown here is derived from an EMBL/GenBank/DDBJ whole genome shotgun (WGS) entry which is preliminary data.</text>
</comment>
<dbReference type="EMBL" id="JANPWB010000016">
    <property type="protein sequence ID" value="KAJ1085116.1"/>
    <property type="molecule type" value="Genomic_DNA"/>
</dbReference>
<accession>A0AAV7L060</accession>
<sequence>MEEEDQVVDQQDDLERMIAHMRVEALKHGKDWLRSKMEDKGVDLEGHEDTPTAHLNVTDNAGAPEHAAPTPQKASKRQRSDVKPTRKLAKRAKVLSQDNDEDAAATPEASRPRAPAEGEHKSALIKECIKSLAPLLMRGLG</sequence>
<evidence type="ECO:0000313" key="3">
    <source>
        <dbReference type="Proteomes" id="UP001066276"/>
    </source>
</evidence>
<reference evidence="2" key="1">
    <citation type="journal article" date="2022" name="bioRxiv">
        <title>Sequencing and chromosome-scale assembly of the giantPleurodeles waltlgenome.</title>
        <authorList>
            <person name="Brown T."/>
            <person name="Elewa A."/>
            <person name="Iarovenko S."/>
            <person name="Subramanian E."/>
            <person name="Araus A.J."/>
            <person name="Petzold A."/>
            <person name="Susuki M."/>
            <person name="Suzuki K.-i.T."/>
            <person name="Hayashi T."/>
            <person name="Toyoda A."/>
            <person name="Oliveira C."/>
            <person name="Osipova E."/>
            <person name="Leigh N.D."/>
            <person name="Simon A."/>
            <person name="Yun M.H."/>
        </authorList>
    </citation>
    <scope>NUCLEOTIDE SEQUENCE</scope>
    <source>
        <strain evidence="2">20211129_DDA</strain>
        <tissue evidence="2">Liver</tissue>
    </source>
</reference>
<evidence type="ECO:0000256" key="1">
    <source>
        <dbReference type="SAM" id="MobiDB-lite"/>
    </source>
</evidence>
<protein>
    <submittedName>
        <fullName evidence="2">Uncharacterized protein</fullName>
    </submittedName>
</protein>
<dbReference type="AlphaFoldDB" id="A0AAV7L060"/>
<keyword evidence="3" id="KW-1185">Reference proteome</keyword>
<name>A0AAV7L060_PLEWA</name>
<gene>
    <name evidence="2" type="ORF">NDU88_005249</name>
</gene>
<proteinExistence type="predicted"/>
<dbReference type="Proteomes" id="UP001066276">
    <property type="component" value="Chromosome 12"/>
</dbReference>